<dbReference type="EMBL" id="JBGMDY010000002">
    <property type="protein sequence ID" value="KAL2343105.1"/>
    <property type="molecule type" value="Genomic_DNA"/>
</dbReference>
<evidence type="ECO:0000313" key="2">
    <source>
        <dbReference type="Proteomes" id="UP001603857"/>
    </source>
</evidence>
<keyword evidence="2" id="KW-1185">Reference proteome</keyword>
<reference evidence="1 2" key="1">
    <citation type="submission" date="2024-08" db="EMBL/GenBank/DDBJ databases">
        <title>Insights into the chromosomal genome structure of Flemingia macrophylla.</title>
        <authorList>
            <person name="Ding Y."/>
            <person name="Zhao Y."/>
            <person name="Bi W."/>
            <person name="Wu M."/>
            <person name="Zhao G."/>
            <person name="Gong Y."/>
            <person name="Li W."/>
            <person name="Zhang P."/>
        </authorList>
    </citation>
    <scope>NUCLEOTIDE SEQUENCE [LARGE SCALE GENOMIC DNA]</scope>
    <source>
        <strain evidence="1">DYQJB</strain>
        <tissue evidence="1">Leaf</tissue>
    </source>
</reference>
<dbReference type="AlphaFoldDB" id="A0ABD1N4Z0"/>
<name>A0ABD1N4Z0_9FABA</name>
<comment type="caution">
    <text evidence="1">The sequence shown here is derived from an EMBL/GenBank/DDBJ whole genome shotgun (WGS) entry which is preliminary data.</text>
</comment>
<evidence type="ECO:0000313" key="1">
    <source>
        <dbReference type="EMBL" id="KAL2343105.1"/>
    </source>
</evidence>
<protein>
    <submittedName>
        <fullName evidence="1">Uncharacterized protein</fullName>
    </submittedName>
</protein>
<gene>
    <name evidence="1" type="ORF">Fmac_004390</name>
</gene>
<accession>A0ABD1N4Z0</accession>
<proteinExistence type="predicted"/>
<sequence>MPLIVRAGSLHAVKLLEASGCGIDEMVLCEVAVTLLECSNVKGAMDREERTTFSMATKRHVHSLVQRQLVDLLQWGDALMRVAKVDNVVKINPLIHNYNIVGEREIEMITEA</sequence>
<dbReference type="Proteomes" id="UP001603857">
    <property type="component" value="Unassembled WGS sequence"/>
</dbReference>
<organism evidence="1 2">
    <name type="scientific">Flemingia macrophylla</name>
    <dbReference type="NCBI Taxonomy" id="520843"/>
    <lineage>
        <taxon>Eukaryota</taxon>
        <taxon>Viridiplantae</taxon>
        <taxon>Streptophyta</taxon>
        <taxon>Embryophyta</taxon>
        <taxon>Tracheophyta</taxon>
        <taxon>Spermatophyta</taxon>
        <taxon>Magnoliopsida</taxon>
        <taxon>eudicotyledons</taxon>
        <taxon>Gunneridae</taxon>
        <taxon>Pentapetalae</taxon>
        <taxon>rosids</taxon>
        <taxon>fabids</taxon>
        <taxon>Fabales</taxon>
        <taxon>Fabaceae</taxon>
        <taxon>Papilionoideae</taxon>
        <taxon>50 kb inversion clade</taxon>
        <taxon>NPAAA clade</taxon>
        <taxon>indigoferoid/millettioid clade</taxon>
        <taxon>Phaseoleae</taxon>
        <taxon>Flemingia</taxon>
    </lineage>
</organism>